<evidence type="ECO:0000256" key="8">
    <source>
        <dbReference type="ARBA" id="ARBA00023310"/>
    </source>
</evidence>
<dbReference type="RefSeq" id="WP_022040757.1">
    <property type="nucleotide sequence ID" value="NZ_JACSPP010000003.1"/>
</dbReference>
<dbReference type="PANTHER" id="PTHR13822:SF10">
    <property type="entry name" value="ATP SYNTHASE EPSILON CHAIN, CHLOROPLASTIC"/>
    <property type="match status" value="1"/>
</dbReference>
<dbReference type="EMBL" id="JACSPP010000003">
    <property type="protein sequence ID" value="MBD8039125.1"/>
    <property type="molecule type" value="Genomic_DNA"/>
</dbReference>
<evidence type="ECO:0000256" key="4">
    <source>
        <dbReference type="ARBA" id="ARBA00022448"/>
    </source>
</evidence>
<keyword evidence="11" id="KW-1185">Reference proteome</keyword>
<feature type="domain" description="ATP synthase F1 complex delta/epsilon subunit N-terminal" evidence="9">
    <location>
        <begin position="4"/>
        <end position="80"/>
    </location>
</feature>
<proteinExistence type="inferred from homology"/>
<keyword evidence="4" id="KW-0813">Transport</keyword>
<keyword evidence="7" id="KW-0139">CF(1)</keyword>
<evidence type="ECO:0000256" key="2">
    <source>
        <dbReference type="ARBA" id="ARBA00004184"/>
    </source>
</evidence>
<dbReference type="PANTHER" id="PTHR13822">
    <property type="entry name" value="ATP SYNTHASE DELTA/EPSILON CHAIN"/>
    <property type="match status" value="1"/>
</dbReference>
<organism evidence="10 11">
    <name type="scientific">Phocaeicola intestinalis</name>
    <dbReference type="NCBI Taxonomy" id="2762212"/>
    <lineage>
        <taxon>Bacteria</taxon>
        <taxon>Pseudomonadati</taxon>
        <taxon>Bacteroidota</taxon>
        <taxon>Bacteroidia</taxon>
        <taxon>Bacteroidales</taxon>
        <taxon>Bacteroidaceae</taxon>
        <taxon>Phocaeicola</taxon>
    </lineage>
</organism>
<comment type="function">
    <text evidence="1">Produces ATP from ADP in the presence of a proton gradient across the membrane.</text>
</comment>
<evidence type="ECO:0000259" key="9">
    <source>
        <dbReference type="Pfam" id="PF02823"/>
    </source>
</evidence>
<sequence length="81" mass="8801">MKELHLVIASPERTIFEGKVDMAVLPGELGEFQVLVNHAPLISSLMAGEVKYTTGTESQSLQIKGGFVEVRDNQISVCAEL</sequence>
<comment type="similarity">
    <text evidence="3">Belongs to the ATPase epsilon chain family.</text>
</comment>
<keyword evidence="6" id="KW-0472">Membrane</keyword>
<reference evidence="10 11" key="1">
    <citation type="submission" date="2020-08" db="EMBL/GenBank/DDBJ databases">
        <title>A Genomic Blueprint of the Chicken Gut Microbiome.</title>
        <authorList>
            <person name="Gilroy R."/>
            <person name="Ravi A."/>
            <person name="Getino M."/>
            <person name="Pursley I."/>
            <person name="Horton D.L."/>
            <person name="Alikhan N.-F."/>
            <person name="Baker D."/>
            <person name="Gharbi K."/>
            <person name="Hall N."/>
            <person name="Watson M."/>
            <person name="Adriaenssens E.M."/>
            <person name="Foster-Nyarko E."/>
            <person name="Jarju S."/>
            <person name="Secka A."/>
            <person name="Antonio M."/>
            <person name="Oren A."/>
            <person name="Chaudhuri R."/>
            <person name="La Ragione R.M."/>
            <person name="Hildebrand F."/>
            <person name="Pallen M.J."/>
        </authorList>
    </citation>
    <scope>NUCLEOTIDE SEQUENCE [LARGE SCALE GENOMIC DNA]</scope>
    <source>
        <strain evidence="10 11">Sa1CVN1</strain>
    </source>
</reference>
<evidence type="ECO:0000256" key="5">
    <source>
        <dbReference type="ARBA" id="ARBA00023065"/>
    </source>
</evidence>
<evidence type="ECO:0000256" key="6">
    <source>
        <dbReference type="ARBA" id="ARBA00023136"/>
    </source>
</evidence>
<dbReference type="Gene3D" id="2.60.15.10">
    <property type="entry name" value="F0F1 ATP synthase delta/epsilon subunit, N-terminal"/>
    <property type="match status" value="1"/>
</dbReference>
<dbReference type="CDD" id="cd12152">
    <property type="entry name" value="F1-ATPase_delta"/>
    <property type="match status" value="1"/>
</dbReference>
<accession>A0ABR8Y4J3</accession>
<evidence type="ECO:0000256" key="1">
    <source>
        <dbReference type="ARBA" id="ARBA00003543"/>
    </source>
</evidence>
<name>A0ABR8Y4J3_9BACT</name>
<dbReference type="Pfam" id="PF02823">
    <property type="entry name" value="ATP-synt_DE_N"/>
    <property type="match status" value="1"/>
</dbReference>
<dbReference type="InterPro" id="IPR001469">
    <property type="entry name" value="ATP_synth_F1_dsu/esu"/>
</dbReference>
<dbReference type="SUPFAM" id="SSF51344">
    <property type="entry name" value="Epsilon subunit of F1F0-ATP synthase N-terminal domain"/>
    <property type="match status" value="1"/>
</dbReference>
<gene>
    <name evidence="10" type="ORF">H9625_01445</name>
</gene>
<dbReference type="Proteomes" id="UP000620874">
    <property type="component" value="Unassembled WGS sequence"/>
</dbReference>
<protein>
    <recommendedName>
        <fullName evidence="9">ATP synthase F1 complex delta/epsilon subunit N-terminal domain-containing protein</fullName>
    </recommendedName>
</protein>
<dbReference type="InterPro" id="IPR036771">
    <property type="entry name" value="ATPsynth_dsu/esu_N"/>
</dbReference>
<keyword evidence="5" id="KW-0406">Ion transport</keyword>
<evidence type="ECO:0000256" key="3">
    <source>
        <dbReference type="ARBA" id="ARBA00005712"/>
    </source>
</evidence>
<dbReference type="InterPro" id="IPR020546">
    <property type="entry name" value="ATP_synth_F1_dsu/esu_N"/>
</dbReference>
<evidence type="ECO:0000256" key="7">
    <source>
        <dbReference type="ARBA" id="ARBA00023196"/>
    </source>
</evidence>
<evidence type="ECO:0000313" key="11">
    <source>
        <dbReference type="Proteomes" id="UP000620874"/>
    </source>
</evidence>
<comment type="caution">
    <text evidence="10">The sequence shown here is derived from an EMBL/GenBank/DDBJ whole genome shotgun (WGS) entry which is preliminary data.</text>
</comment>
<keyword evidence="8" id="KW-0066">ATP synthesis</keyword>
<comment type="subcellular location">
    <subcellularLocation>
        <location evidence="2">Endomembrane system</location>
        <topology evidence="2">Peripheral membrane protein</topology>
    </subcellularLocation>
</comment>
<evidence type="ECO:0000313" key="10">
    <source>
        <dbReference type="EMBL" id="MBD8039125.1"/>
    </source>
</evidence>